<protein>
    <submittedName>
        <fullName evidence="1">Uncharacterized protein</fullName>
    </submittedName>
</protein>
<dbReference type="Proteomes" id="UP001482620">
    <property type="component" value="Unassembled WGS sequence"/>
</dbReference>
<dbReference type="EMBL" id="JAHRIQ010058314">
    <property type="protein sequence ID" value="MEQ2239626.1"/>
    <property type="molecule type" value="Genomic_DNA"/>
</dbReference>
<gene>
    <name evidence="1" type="ORF">ILYODFUR_006345</name>
</gene>
<evidence type="ECO:0000313" key="1">
    <source>
        <dbReference type="EMBL" id="MEQ2239626.1"/>
    </source>
</evidence>
<name>A0ABV0U3J8_9TELE</name>
<reference evidence="1 2" key="1">
    <citation type="submission" date="2021-06" db="EMBL/GenBank/DDBJ databases">
        <authorList>
            <person name="Palmer J.M."/>
        </authorList>
    </citation>
    <scope>NUCLEOTIDE SEQUENCE [LARGE SCALE GENOMIC DNA]</scope>
    <source>
        <strain evidence="2">if_2019</strain>
        <tissue evidence="1">Muscle</tissue>
    </source>
</reference>
<accession>A0ABV0U3J8</accession>
<evidence type="ECO:0000313" key="2">
    <source>
        <dbReference type="Proteomes" id="UP001482620"/>
    </source>
</evidence>
<keyword evidence="2" id="KW-1185">Reference proteome</keyword>
<organism evidence="1 2">
    <name type="scientific">Ilyodon furcidens</name>
    <name type="common">goldbreast splitfin</name>
    <dbReference type="NCBI Taxonomy" id="33524"/>
    <lineage>
        <taxon>Eukaryota</taxon>
        <taxon>Metazoa</taxon>
        <taxon>Chordata</taxon>
        <taxon>Craniata</taxon>
        <taxon>Vertebrata</taxon>
        <taxon>Euteleostomi</taxon>
        <taxon>Actinopterygii</taxon>
        <taxon>Neopterygii</taxon>
        <taxon>Teleostei</taxon>
        <taxon>Neoteleostei</taxon>
        <taxon>Acanthomorphata</taxon>
        <taxon>Ovalentaria</taxon>
        <taxon>Atherinomorphae</taxon>
        <taxon>Cyprinodontiformes</taxon>
        <taxon>Goodeidae</taxon>
        <taxon>Ilyodon</taxon>
    </lineage>
</organism>
<sequence length="77" mass="8643">MKTTLQEELAAQAENVSLQDVMGTGCSAISASLQLKPLWKKWAIRRRCGRSRDERQRDVGECSEVAVYSSCQSHIPF</sequence>
<comment type="caution">
    <text evidence="1">The sequence shown here is derived from an EMBL/GenBank/DDBJ whole genome shotgun (WGS) entry which is preliminary data.</text>
</comment>
<proteinExistence type="predicted"/>